<organism evidence="1">
    <name type="scientific">Micromonospora sp. HUAS YX12</name>
    <dbReference type="NCBI Taxonomy" id="3156396"/>
    <lineage>
        <taxon>Bacteria</taxon>
        <taxon>Bacillati</taxon>
        <taxon>Actinomycetota</taxon>
        <taxon>Actinomycetes</taxon>
        <taxon>Micromonosporales</taxon>
        <taxon>Micromonosporaceae</taxon>
        <taxon>Micromonospora</taxon>
    </lineage>
</organism>
<dbReference type="RefSeq" id="WP_349876333.1">
    <property type="nucleotide sequence ID" value="NZ_CP157974.1"/>
</dbReference>
<evidence type="ECO:0000313" key="1">
    <source>
        <dbReference type="EMBL" id="XBT79842.1"/>
    </source>
</evidence>
<gene>
    <name evidence="1" type="ORF">ABIH81_19510</name>
</gene>
<dbReference type="EMBL" id="CP157974">
    <property type="protein sequence ID" value="XBT79842.1"/>
    <property type="molecule type" value="Genomic_DNA"/>
</dbReference>
<sequence length="249" mass="27512">MGVRAVATITDQHGASRSFWAGWGSPEYQIPHVADFVAWADRHQRPLTVATWLAHADAFPGTLPRVEVTGTTAAHDTHIGDLDYRYQLTLHEDSNAVLLRVHRLRGPVGEPQPRLVAELTHATLYGEAARLCEVMADRAQQWADRHGGTPLPGNDPEEWRQRAARFREVHDSVPVTAIAANLDSRLVAATFDAPHPSIQVAGVWVFAYVDTHAVLRISAHLDEAAQWLRRPDGTVPMRVTVQGDPVFEG</sequence>
<reference evidence="1" key="1">
    <citation type="submission" date="2024-06" db="EMBL/GenBank/DDBJ databases">
        <title>Micromonospora sp. strain HUAS YX12 genome sequences.</title>
        <authorList>
            <person name="Mo P."/>
        </authorList>
    </citation>
    <scope>NUCLEOTIDE SEQUENCE</scope>
    <source>
        <strain evidence="1">HUAS YX12</strain>
    </source>
</reference>
<protein>
    <submittedName>
        <fullName evidence="1">Uncharacterized protein</fullName>
    </submittedName>
</protein>
<accession>A0AAU7QUZ7</accession>
<proteinExistence type="predicted"/>
<dbReference type="AlphaFoldDB" id="A0AAU7QUZ7"/>
<name>A0AAU7QUZ7_9ACTN</name>